<protein>
    <recommendedName>
        <fullName evidence="8">Bcr/CflA family efflux transporter</fullName>
    </recommendedName>
</protein>
<feature type="transmembrane region" description="Helical" evidence="8">
    <location>
        <begin position="166"/>
        <end position="186"/>
    </location>
</feature>
<evidence type="ECO:0000256" key="4">
    <source>
        <dbReference type="ARBA" id="ARBA00022475"/>
    </source>
</evidence>
<dbReference type="EMBL" id="QGLE01000001">
    <property type="protein sequence ID" value="PWR25619.1"/>
    <property type="molecule type" value="Genomic_DNA"/>
</dbReference>
<evidence type="ECO:0000256" key="8">
    <source>
        <dbReference type="RuleBase" id="RU365088"/>
    </source>
</evidence>
<comment type="similarity">
    <text evidence="2 8">Belongs to the major facilitator superfamily. Bcr/CmlA family.</text>
</comment>
<dbReference type="NCBIfam" id="TIGR00710">
    <property type="entry name" value="efflux_Bcr_CflA"/>
    <property type="match status" value="1"/>
</dbReference>
<dbReference type="Proteomes" id="UP000245461">
    <property type="component" value="Unassembled WGS sequence"/>
</dbReference>
<gene>
    <name evidence="10" type="ORF">DKG74_01240</name>
</gene>
<evidence type="ECO:0000256" key="2">
    <source>
        <dbReference type="ARBA" id="ARBA00006236"/>
    </source>
</evidence>
<evidence type="ECO:0000256" key="3">
    <source>
        <dbReference type="ARBA" id="ARBA00022448"/>
    </source>
</evidence>
<feature type="transmembrane region" description="Helical" evidence="8">
    <location>
        <begin position="367"/>
        <end position="389"/>
    </location>
</feature>
<keyword evidence="11" id="KW-1185">Reference proteome</keyword>
<dbReference type="CDD" id="cd17320">
    <property type="entry name" value="MFS_MdfA_MDR_like"/>
    <property type="match status" value="1"/>
</dbReference>
<keyword evidence="5 8" id="KW-0812">Transmembrane</keyword>
<dbReference type="SUPFAM" id="SSF103473">
    <property type="entry name" value="MFS general substrate transporter"/>
    <property type="match status" value="1"/>
</dbReference>
<feature type="transmembrane region" description="Helical" evidence="8">
    <location>
        <begin position="279"/>
        <end position="299"/>
    </location>
</feature>
<evidence type="ECO:0000313" key="11">
    <source>
        <dbReference type="Proteomes" id="UP000245461"/>
    </source>
</evidence>
<feature type="transmembrane region" description="Helical" evidence="8">
    <location>
        <begin position="103"/>
        <end position="124"/>
    </location>
</feature>
<sequence>MAEQTLPRRGTPLWLLALLTFSGTLAMHIFVPALPRAGGELGASPSTMQLTISLYILGLAFGQLFYGPLADRLGRRPVLMAGLVLYTLAGLGAALAPDAEALIAARLFQALGGCAGLVLGRAIVRDLSTGSDAARRMALMNLMVVIGPGVAPLVGGLLSEAVGWRAVLWSLCGLGLTNLVLSWRLLPEPPRAAAGDAAQVLRNYLGLLRSPAFLGYALGGACATTSMYAYVAAAPYIYVHELGRPDVEVGIYLALLIFGIWTGSILASFLATRIAPRRMLAYGNGLSLLAAVAALGMVLAGAVTVPALVGLMFCFTFGMGVASPAAMTQAVSVDPRAVASASGLYGFVQMAVGALCSALAGVGSSPVLAATIVLSVAGVVAQVSFRLAARAREG</sequence>
<feature type="transmembrane region" description="Helical" evidence="8">
    <location>
        <begin position="251"/>
        <end position="272"/>
    </location>
</feature>
<dbReference type="GO" id="GO:0042910">
    <property type="term" value="F:xenobiotic transmembrane transporter activity"/>
    <property type="evidence" value="ECO:0007669"/>
    <property type="project" value="InterPro"/>
</dbReference>
<dbReference type="PANTHER" id="PTHR43124">
    <property type="entry name" value="PURINE EFFLUX PUMP PBUE"/>
    <property type="match status" value="1"/>
</dbReference>
<dbReference type="PROSITE" id="PS50850">
    <property type="entry name" value="MFS"/>
    <property type="match status" value="1"/>
</dbReference>
<feature type="domain" description="Major facilitator superfamily (MFS) profile" evidence="9">
    <location>
        <begin position="12"/>
        <end position="393"/>
    </location>
</feature>
<dbReference type="InterPro" id="IPR020846">
    <property type="entry name" value="MFS_dom"/>
</dbReference>
<keyword evidence="7 8" id="KW-0472">Membrane</keyword>
<dbReference type="PANTHER" id="PTHR43124:SF3">
    <property type="entry name" value="CHLORAMPHENICOL EFFLUX PUMP RV0191"/>
    <property type="match status" value="1"/>
</dbReference>
<reference evidence="10 11" key="1">
    <citation type="submission" date="2018-05" db="EMBL/GenBank/DDBJ databases">
        <title>Zavarzinia sp. HR-AS.</title>
        <authorList>
            <person name="Lee Y."/>
            <person name="Jeon C.O."/>
        </authorList>
    </citation>
    <scope>NUCLEOTIDE SEQUENCE [LARGE SCALE GENOMIC DNA]</scope>
    <source>
        <strain evidence="10 11">HR-AS</strain>
    </source>
</reference>
<dbReference type="RefSeq" id="WP_109901780.1">
    <property type="nucleotide sequence ID" value="NZ_QGLE01000001.1"/>
</dbReference>
<keyword evidence="6 8" id="KW-1133">Transmembrane helix</keyword>
<evidence type="ECO:0000256" key="6">
    <source>
        <dbReference type="ARBA" id="ARBA00022989"/>
    </source>
</evidence>
<feature type="transmembrane region" description="Helical" evidence="8">
    <location>
        <begin position="305"/>
        <end position="326"/>
    </location>
</feature>
<feature type="transmembrane region" description="Helical" evidence="8">
    <location>
        <begin position="338"/>
        <end position="361"/>
    </location>
</feature>
<dbReference type="InterPro" id="IPR036259">
    <property type="entry name" value="MFS_trans_sf"/>
</dbReference>
<evidence type="ECO:0000256" key="1">
    <source>
        <dbReference type="ARBA" id="ARBA00004651"/>
    </source>
</evidence>
<feature type="transmembrane region" description="Helical" evidence="8">
    <location>
        <begin position="12"/>
        <end position="34"/>
    </location>
</feature>
<dbReference type="Gene3D" id="1.20.1720.10">
    <property type="entry name" value="Multidrug resistance protein D"/>
    <property type="match status" value="1"/>
</dbReference>
<keyword evidence="3 8" id="KW-0813">Transport</keyword>
<dbReference type="Pfam" id="PF07690">
    <property type="entry name" value="MFS_1"/>
    <property type="match status" value="1"/>
</dbReference>
<dbReference type="InterPro" id="IPR011701">
    <property type="entry name" value="MFS"/>
</dbReference>
<dbReference type="InterPro" id="IPR004812">
    <property type="entry name" value="Efflux_drug-R_Bcr/CmlA"/>
</dbReference>
<feature type="transmembrane region" description="Helical" evidence="8">
    <location>
        <begin position="46"/>
        <end position="66"/>
    </location>
</feature>
<proteinExistence type="inferred from homology"/>
<evidence type="ECO:0000256" key="7">
    <source>
        <dbReference type="ARBA" id="ARBA00023136"/>
    </source>
</evidence>
<accession>A0A317EFD7</accession>
<evidence type="ECO:0000313" key="10">
    <source>
        <dbReference type="EMBL" id="PWR25619.1"/>
    </source>
</evidence>
<feature type="transmembrane region" description="Helical" evidence="8">
    <location>
        <begin position="78"/>
        <end position="97"/>
    </location>
</feature>
<evidence type="ECO:0000259" key="9">
    <source>
        <dbReference type="PROSITE" id="PS50850"/>
    </source>
</evidence>
<dbReference type="GO" id="GO:0005886">
    <property type="term" value="C:plasma membrane"/>
    <property type="evidence" value="ECO:0007669"/>
    <property type="project" value="UniProtKB-SubCell"/>
</dbReference>
<keyword evidence="4" id="KW-1003">Cell membrane</keyword>
<dbReference type="GO" id="GO:1990961">
    <property type="term" value="P:xenobiotic detoxification by transmembrane export across the plasma membrane"/>
    <property type="evidence" value="ECO:0007669"/>
    <property type="project" value="InterPro"/>
</dbReference>
<name>A0A317EFD7_9PROT</name>
<comment type="caution">
    <text evidence="10">The sequence shown here is derived from an EMBL/GenBank/DDBJ whole genome shotgun (WGS) entry which is preliminary data.</text>
</comment>
<dbReference type="AlphaFoldDB" id="A0A317EFD7"/>
<comment type="subcellular location">
    <subcellularLocation>
        <location evidence="8">Cell inner membrane</location>
        <topology evidence="8">Multi-pass membrane protein</topology>
    </subcellularLocation>
    <subcellularLocation>
        <location evidence="1">Cell membrane</location>
        <topology evidence="1">Multi-pass membrane protein</topology>
    </subcellularLocation>
</comment>
<keyword evidence="8" id="KW-0997">Cell inner membrane</keyword>
<feature type="transmembrane region" description="Helical" evidence="8">
    <location>
        <begin position="136"/>
        <end position="154"/>
    </location>
</feature>
<organism evidence="10 11">
    <name type="scientific">Zavarzinia aquatilis</name>
    <dbReference type="NCBI Taxonomy" id="2211142"/>
    <lineage>
        <taxon>Bacteria</taxon>
        <taxon>Pseudomonadati</taxon>
        <taxon>Pseudomonadota</taxon>
        <taxon>Alphaproteobacteria</taxon>
        <taxon>Rhodospirillales</taxon>
        <taxon>Zavarziniaceae</taxon>
        <taxon>Zavarzinia</taxon>
    </lineage>
</organism>
<feature type="transmembrane region" description="Helical" evidence="8">
    <location>
        <begin position="207"/>
        <end position="231"/>
    </location>
</feature>
<evidence type="ECO:0000256" key="5">
    <source>
        <dbReference type="ARBA" id="ARBA00022692"/>
    </source>
</evidence>
<dbReference type="InterPro" id="IPR050189">
    <property type="entry name" value="MFS_Efflux_Transporters"/>
</dbReference>
<dbReference type="OrthoDB" id="9800416at2"/>